<gene>
    <name evidence="1" type="ORF">PPNSA23_11320</name>
</gene>
<comment type="caution">
    <text evidence="1">The sequence shown here is derived from an EMBL/GenBank/DDBJ whole genome shotgun (WGS) entry which is preliminary data.</text>
</comment>
<evidence type="ECO:0000313" key="1">
    <source>
        <dbReference type="EMBL" id="GAB1581189.1"/>
    </source>
</evidence>
<reference evidence="1 2" key="1">
    <citation type="submission" date="2024-10" db="EMBL/GenBank/DDBJ databases">
        <title>Isolation, draft genome sequencing and identification of Phyllobacterium sp. NSA23, isolated from leaf soil.</title>
        <authorList>
            <person name="Akita H."/>
        </authorList>
    </citation>
    <scope>NUCLEOTIDE SEQUENCE [LARGE SCALE GENOMIC DNA]</scope>
    <source>
        <strain evidence="1 2">NSA23</strain>
    </source>
</reference>
<organism evidence="1 2">
    <name type="scientific">Phyllobacterium phragmitis</name>
    <dbReference type="NCBI Taxonomy" id="2670329"/>
    <lineage>
        <taxon>Bacteria</taxon>
        <taxon>Pseudomonadati</taxon>
        <taxon>Pseudomonadota</taxon>
        <taxon>Alphaproteobacteria</taxon>
        <taxon>Hyphomicrobiales</taxon>
        <taxon>Phyllobacteriaceae</taxon>
        <taxon>Phyllobacterium</taxon>
    </lineage>
</organism>
<accession>A0ABQ0GWY1</accession>
<keyword evidence="2" id="KW-1185">Reference proteome</keyword>
<dbReference type="Proteomes" id="UP001628091">
    <property type="component" value="Unassembled WGS sequence"/>
</dbReference>
<protein>
    <submittedName>
        <fullName evidence="1">Uncharacterized protein</fullName>
    </submittedName>
</protein>
<sequence>MGAGDLTNVILRSEAMMEDEIREAIVAELQRQAEADPARLRISTDGDKLTADGEIDLDGLAMAIVGAVAGGP</sequence>
<name>A0ABQ0GWY1_9HYPH</name>
<dbReference type="EMBL" id="BAAFZP010000001">
    <property type="protein sequence ID" value="GAB1581189.1"/>
    <property type="molecule type" value="Genomic_DNA"/>
</dbReference>
<evidence type="ECO:0000313" key="2">
    <source>
        <dbReference type="Proteomes" id="UP001628091"/>
    </source>
</evidence>
<proteinExistence type="predicted"/>